<dbReference type="InterPro" id="IPR036291">
    <property type="entry name" value="NAD(P)-bd_dom_sf"/>
</dbReference>
<gene>
    <name evidence="7" type="ORF">FBQ74_16950</name>
</gene>
<dbReference type="PANTHER" id="PTHR43761">
    <property type="entry name" value="D-ISOMER SPECIFIC 2-HYDROXYACID DEHYDROGENASE FAMILY PROTEIN (AFU_ORTHOLOGUE AFUA_1G13630)"/>
    <property type="match status" value="1"/>
</dbReference>
<evidence type="ECO:0000313" key="8">
    <source>
        <dbReference type="Proteomes" id="UP000304912"/>
    </source>
</evidence>
<feature type="domain" description="D-isomer specific 2-hydroxyacid dehydrogenase catalytic" evidence="5">
    <location>
        <begin position="27"/>
        <end position="308"/>
    </location>
</feature>
<keyword evidence="2 4" id="KW-0560">Oxidoreductase</keyword>
<dbReference type="Pfam" id="PF02826">
    <property type="entry name" value="2-Hacid_dh_C"/>
    <property type="match status" value="1"/>
</dbReference>
<dbReference type="AlphaFoldDB" id="A0A5B7YIA0"/>
<dbReference type="InterPro" id="IPR029753">
    <property type="entry name" value="D-isomer_DH_CS"/>
</dbReference>
<dbReference type="OrthoDB" id="9805416at2"/>
<dbReference type="RefSeq" id="WP_139757790.1">
    <property type="nucleotide sequence ID" value="NZ_CP039852.1"/>
</dbReference>
<dbReference type="GO" id="GO:0051287">
    <property type="term" value="F:NAD binding"/>
    <property type="evidence" value="ECO:0007669"/>
    <property type="project" value="InterPro"/>
</dbReference>
<evidence type="ECO:0000256" key="3">
    <source>
        <dbReference type="ARBA" id="ARBA00023027"/>
    </source>
</evidence>
<dbReference type="CDD" id="cd12162">
    <property type="entry name" value="2-Hacid_dh_4"/>
    <property type="match status" value="1"/>
</dbReference>
<evidence type="ECO:0000259" key="6">
    <source>
        <dbReference type="Pfam" id="PF02826"/>
    </source>
</evidence>
<dbReference type="GO" id="GO:0016616">
    <property type="term" value="F:oxidoreductase activity, acting on the CH-OH group of donors, NAD or NADP as acceptor"/>
    <property type="evidence" value="ECO:0007669"/>
    <property type="project" value="InterPro"/>
</dbReference>
<name>A0A5B7YIA0_9ALTE</name>
<evidence type="ECO:0000313" key="7">
    <source>
        <dbReference type="EMBL" id="QCZ95060.1"/>
    </source>
</evidence>
<keyword evidence="8" id="KW-1185">Reference proteome</keyword>
<proteinExistence type="inferred from homology"/>
<keyword evidence="3" id="KW-0520">NAD</keyword>
<dbReference type="InterPro" id="IPR006139">
    <property type="entry name" value="D-isomer_2_OHA_DH_cat_dom"/>
</dbReference>
<dbReference type="Proteomes" id="UP000304912">
    <property type="component" value="Chromosome"/>
</dbReference>
<protein>
    <submittedName>
        <fullName evidence="7">D-2-hydroxyacid dehydrogenase</fullName>
    </submittedName>
</protein>
<dbReference type="PROSITE" id="PS00670">
    <property type="entry name" value="D_2_HYDROXYACID_DH_2"/>
    <property type="match status" value="1"/>
</dbReference>
<dbReference type="SUPFAM" id="SSF51735">
    <property type="entry name" value="NAD(P)-binding Rossmann-fold domains"/>
    <property type="match status" value="1"/>
</dbReference>
<dbReference type="KEGG" id="salk:FBQ74_16950"/>
<evidence type="ECO:0000259" key="5">
    <source>
        <dbReference type="Pfam" id="PF00389"/>
    </source>
</evidence>
<evidence type="ECO:0000256" key="2">
    <source>
        <dbReference type="ARBA" id="ARBA00023002"/>
    </source>
</evidence>
<evidence type="ECO:0000256" key="4">
    <source>
        <dbReference type="RuleBase" id="RU003719"/>
    </source>
</evidence>
<reference evidence="7 8" key="1">
    <citation type="submission" date="2019-04" db="EMBL/GenBank/DDBJ databases">
        <title>Salinimonas iocasae sp. nov., a halophilic bacterium isolated from the outer tube casing of tubeworms in Okinawa Trough.</title>
        <authorList>
            <person name="Zhang H."/>
            <person name="Wang H."/>
            <person name="Li C."/>
        </authorList>
    </citation>
    <scope>NUCLEOTIDE SEQUENCE [LARGE SCALE GENOMIC DNA]</scope>
    <source>
        <strain evidence="7 8">KX18D6</strain>
    </source>
</reference>
<dbReference type="Gene3D" id="3.40.50.720">
    <property type="entry name" value="NAD(P)-binding Rossmann-like Domain"/>
    <property type="match status" value="2"/>
</dbReference>
<dbReference type="PANTHER" id="PTHR43761:SF1">
    <property type="entry name" value="D-ISOMER SPECIFIC 2-HYDROXYACID DEHYDROGENASE CATALYTIC DOMAIN-CONTAINING PROTEIN-RELATED"/>
    <property type="match status" value="1"/>
</dbReference>
<dbReference type="Pfam" id="PF00389">
    <property type="entry name" value="2-Hacid_dh"/>
    <property type="match status" value="1"/>
</dbReference>
<dbReference type="InterPro" id="IPR006140">
    <property type="entry name" value="D-isomer_DH_NAD-bd"/>
</dbReference>
<dbReference type="PROSITE" id="PS00671">
    <property type="entry name" value="D_2_HYDROXYACID_DH_3"/>
    <property type="match status" value="1"/>
</dbReference>
<accession>A0A5B7YIA0</accession>
<sequence length="310" mass="33679">MKGVILDMASLKPDDLDLASLEALPVSWTYFDNTAANEVNARIKDAQIILTNKVVLSEQNLNDSQCRYIGVLATGMNNVDTDYCQAHDIRVANVEGYGTGSVVQHALMLLLNLTTSFVRYNQSVNASRWQQSEHFCLLDFPITELRDKHLVIVGSGQLGSGFARVCQALGMRVSFSARPGSSDDPRPPLDDLLSQADVVSLHCPATRDTENLINKAALEKMKPSTFLINTARGTLVDEHALAEALRSGSIAGAGLDVLSTEPPSSDNPLLAEPLDNLIITPHSAWGATESRQRLLDKAVSNIEQFLQHSA</sequence>
<comment type="similarity">
    <text evidence="1 4">Belongs to the D-isomer specific 2-hydroxyacid dehydrogenase family.</text>
</comment>
<dbReference type="SUPFAM" id="SSF52283">
    <property type="entry name" value="Formate/glycerate dehydrogenase catalytic domain-like"/>
    <property type="match status" value="1"/>
</dbReference>
<organism evidence="7 8">
    <name type="scientific">Salinimonas iocasae</name>
    <dbReference type="NCBI Taxonomy" id="2572577"/>
    <lineage>
        <taxon>Bacteria</taxon>
        <taxon>Pseudomonadati</taxon>
        <taxon>Pseudomonadota</taxon>
        <taxon>Gammaproteobacteria</taxon>
        <taxon>Alteromonadales</taxon>
        <taxon>Alteromonadaceae</taxon>
        <taxon>Alteromonas/Salinimonas group</taxon>
        <taxon>Salinimonas</taxon>
    </lineage>
</organism>
<evidence type="ECO:0000256" key="1">
    <source>
        <dbReference type="ARBA" id="ARBA00005854"/>
    </source>
</evidence>
<dbReference type="InterPro" id="IPR050418">
    <property type="entry name" value="D-iso_2-hydroxyacid_DH_PdxB"/>
</dbReference>
<feature type="domain" description="D-isomer specific 2-hydroxyacid dehydrogenase NAD-binding" evidence="6">
    <location>
        <begin position="107"/>
        <end position="284"/>
    </location>
</feature>
<dbReference type="EMBL" id="CP039852">
    <property type="protein sequence ID" value="QCZ95060.1"/>
    <property type="molecule type" value="Genomic_DNA"/>
</dbReference>